<dbReference type="RefSeq" id="WP_201896862.1">
    <property type="nucleotide sequence ID" value="NZ_BNCM01000013.1"/>
</dbReference>
<dbReference type="SUPFAM" id="SSF49503">
    <property type="entry name" value="Cupredoxins"/>
    <property type="match status" value="1"/>
</dbReference>
<organism evidence="3 4">
    <name type="scientific">Sinomonas cellulolyticus</name>
    <dbReference type="NCBI Taxonomy" id="2801916"/>
    <lineage>
        <taxon>Bacteria</taxon>
        <taxon>Bacillati</taxon>
        <taxon>Actinomycetota</taxon>
        <taxon>Actinomycetes</taxon>
        <taxon>Micrococcales</taxon>
        <taxon>Micrococcaceae</taxon>
        <taxon>Sinomonas</taxon>
    </lineage>
</organism>
<dbReference type="EMBL" id="JAERRC010000005">
    <property type="protein sequence ID" value="MBL0704092.1"/>
    <property type="molecule type" value="Genomic_DNA"/>
</dbReference>
<dbReference type="Pfam" id="PF13473">
    <property type="entry name" value="Cupredoxin_1"/>
    <property type="match status" value="1"/>
</dbReference>
<feature type="domain" description="EfeO-type cupredoxin-like" evidence="2">
    <location>
        <begin position="89"/>
        <end position="144"/>
    </location>
</feature>
<dbReference type="InterPro" id="IPR028096">
    <property type="entry name" value="EfeO_Cupredoxin"/>
</dbReference>
<dbReference type="PANTHER" id="PTHR36507">
    <property type="entry name" value="BLL1555 PROTEIN"/>
    <property type="match status" value="1"/>
</dbReference>
<feature type="chain" id="PRO_5046660995" evidence="1">
    <location>
        <begin position="27"/>
        <end position="147"/>
    </location>
</feature>
<name>A0ABS1JYI2_9MICC</name>
<accession>A0ABS1JYI2</accession>
<evidence type="ECO:0000313" key="3">
    <source>
        <dbReference type="EMBL" id="MBL0704092.1"/>
    </source>
</evidence>
<keyword evidence="4" id="KW-1185">Reference proteome</keyword>
<evidence type="ECO:0000259" key="2">
    <source>
        <dbReference type="Pfam" id="PF13473"/>
    </source>
</evidence>
<protein>
    <submittedName>
        <fullName evidence="3">Cupredoxin domain-containing protein</fullName>
    </submittedName>
</protein>
<dbReference type="InterPro" id="IPR008972">
    <property type="entry name" value="Cupredoxin"/>
</dbReference>
<reference evidence="3 4" key="1">
    <citation type="submission" date="2021-01" db="EMBL/GenBank/DDBJ databases">
        <title>Genome public.</title>
        <authorList>
            <person name="Liu C."/>
            <person name="Sun Q."/>
        </authorList>
    </citation>
    <scope>NUCLEOTIDE SEQUENCE [LARGE SCALE GENOMIC DNA]</scope>
    <source>
        <strain evidence="3 4">JC656</strain>
    </source>
</reference>
<dbReference type="Proteomes" id="UP000639051">
    <property type="component" value="Unassembled WGS sequence"/>
</dbReference>
<evidence type="ECO:0000313" key="4">
    <source>
        <dbReference type="Proteomes" id="UP000639051"/>
    </source>
</evidence>
<proteinExistence type="predicted"/>
<dbReference type="InterPro" id="IPR052721">
    <property type="entry name" value="ET_Amicyanin"/>
</dbReference>
<feature type="signal peptide" evidence="1">
    <location>
        <begin position="1"/>
        <end position="26"/>
    </location>
</feature>
<dbReference type="Gene3D" id="2.60.40.420">
    <property type="entry name" value="Cupredoxins - blue copper proteins"/>
    <property type="match status" value="1"/>
</dbReference>
<dbReference type="PANTHER" id="PTHR36507:SF1">
    <property type="entry name" value="BLL1555 PROTEIN"/>
    <property type="match status" value="1"/>
</dbReference>
<keyword evidence="1" id="KW-0732">Signal</keyword>
<comment type="caution">
    <text evidence="3">The sequence shown here is derived from an EMBL/GenBank/DDBJ whole genome shotgun (WGS) entry which is preliminary data.</text>
</comment>
<evidence type="ECO:0000256" key="1">
    <source>
        <dbReference type="SAM" id="SignalP"/>
    </source>
</evidence>
<gene>
    <name evidence="3" type="ORF">JJE72_01060</name>
</gene>
<dbReference type="PROSITE" id="PS51257">
    <property type="entry name" value="PROKAR_LIPOPROTEIN"/>
    <property type="match status" value="1"/>
</dbReference>
<sequence>MDLLPARGRRLAAAALLAGAAALGTAACTAAVSDAGRDAGHASRVPAPASMAPGMAMGATPSTDSASHVTVHITGSAYSDPGPVTPGAVVTVMNMDSRPHTVTADDGSFDSVAQPGQSVSFTAPMRPGTYPYHCRYHSDMHSALSVR</sequence>